<dbReference type="InterPro" id="IPR029055">
    <property type="entry name" value="Ntn_hydrolases_N"/>
</dbReference>
<evidence type="ECO:0000256" key="3">
    <source>
        <dbReference type="SAM" id="MobiDB-lite"/>
    </source>
</evidence>
<feature type="compositionally biased region" description="Basic residues" evidence="3">
    <location>
        <begin position="644"/>
        <end position="653"/>
    </location>
</feature>
<dbReference type="CDD" id="cd04514">
    <property type="entry name" value="Taspase1_like"/>
    <property type="match status" value="2"/>
</dbReference>
<evidence type="ECO:0000313" key="5">
    <source>
        <dbReference type="Proteomes" id="UP001140510"/>
    </source>
</evidence>
<dbReference type="Pfam" id="PF01112">
    <property type="entry name" value="Asparaginase_2"/>
    <property type="match status" value="2"/>
</dbReference>
<dbReference type="SUPFAM" id="SSF56235">
    <property type="entry name" value="N-terminal nucleophile aminohydrolases (Ntn hydrolases)"/>
    <property type="match status" value="1"/>
</dbReference>
<dbReference type="Proteomes" id="UP001140510">
    <property type="component" value="Unassembled WGS sequence"/>
</dbReference>
<organism evidence="4 5">
    <name type="scientific">Didymella pomorum</name>
    <dbReference type="NCBI Taxonomy" id="749634"/>
    <lineage>
        <taxon>Eukaryota</taxon>
        <taxon>Fungi</taxon>
        <taxon>Dikarya</taxon>
        <taxon>Ascomycota</taxon>
        <taxon>Pezizomycotina</taxon>
        <taxon>Dothideomycetes</taxon>
        <taxon>Pleosporomycetidae</taxon>
        <taxon>Pleosporales</taxon>
        <taxon>Pleosporineae</taxon>
        <taxon>Didymellaceae</taxon>
        <taxon>Didymella</taxon>
    </lineage>
</organism>
<accession>A0A9W8Z781</accession>
<protein>
    <recommendedName>
        <fullName evidence="6">N-terminal nucleophile aminohydrolase</fullName>
    </recommendedName>
</protein>
<evidence type="ECO:0000256" key="2">
    <source>
        <dbReference type="PIRSR" id="PIRSR600246-3"/>
    </source>
</evidence>
<dbReference type="FunFam" id="3.60.20.30:FF:000007">
    <property type="entry name" value="Similar to threonine aspartase"/>
    <property type="match status" value="1"/>
</dbReference>
<feature type="active site" description="Nucleophile" evidence="1">
    <location>
        <position position="464"/>
    </location>
</feature>
<feature type="region of interest" description="Disordered" evidence="3">
    <location>
        <begin position="251"/>
        <end position="400"/>
    </location>
</feature>
<name>A0A9W8Z781_9PLEO</name>
<dbReference type="EMBL" id="JAPEVA010000106">
    <property type="protein sequence ID" value="KAJ4399496.1"/>
    <property type="molecule type" value="Genomic_DNA"/>
</dbReference>
<gene>
    <name evidence="4" type="ORF">N0V91_009422</name>
</gene>
<dbReference type="GO" id="GO:0005737">
    <property type="term" value="C:cytoplasm"/>
    <property type="evidence" value="ECO:0007669"/>
    <property type="project" value="TreeGrafter"/>
</dbReference>
<dbReference type="PANTHER" id="PTHR10188">
    <property type="entry name" value="L-ASPARAGINASE"/>
    <property type="match status" value="1"/>
</dbReference>
<evidence type="ECO:0000313" key="4">
    <source>
        <dbReference type="EMBL" id="KAJ4399496.1"/>
    </source>
</evidence>
<sequence length="659" mass="71133">MSAPTRYFDGAYPAEHLVRKATRSPPPPEEPCVIFVHAGAGYHSHQNERIHLEACNDSAAIGMCIMKNAGSSVDAVEAAIKLLEDREITNAGYGSNLAMDGVVECDASIVDHFGRSGAVGAVARTSFLTILVLTLTQIAEIKNPISLARLVYEHTSKPLTLRRVPPNLLCAQGATEFAVEQGMPIVPHDCLVSDAAKERWIRWRGDLRNAEKKAKRAGQHPSCYKLRVDVSPDDEVLQTQIRQRHTDALLRQHPSLLESPSPKPYEESLYYSTENTSRIPSEPTAQSGLSSGLWFSDDRIPSPDTAGPPPVPAELGPSSIAESSRSAFNNSTQKAPTLGQFRTNQPTMSEQIVQDDEMEGVPRLEPSGPLTRKNWGDGSGEESDSTSTATVHPLKRKVPPASVDDEVLGLLDGPLDEELSTRFKDTVEYTKQDNPWIPVPSRQKPKTGDPLPTPGDKKDHITDTVGVIAIDRWGRIACGASSGGIGMKYRGRVGPAALVGVGAAVVPLDTDDSEQASVATVTSGTGEHMATTMAATTCAERLYQSVKKEKGGEYAEVTEDEALRAMIENEFMGHASVRNSNSAGAIGILGVKKTRHGVSLFYGHNTDSFAMASMSSEDDVPKCTMSRSNGNGQIAQGGRMMSYKTRKRAKVVPRQRQVG</sequence>
<dbReference type="GO" id="GO:0051604">
    <property type="term" value="P:protein maturation"/>
    <property type="evidence" value="ECO:0007669"/>
    <property type="project" value="TreeGrafter"/>
</dbReference>
<reference evidence="4" key="1">
    <citation type="submission" date="2022-10" db="EMBL/GenBank/DDBJ databases">
        <title>Tapping the CABI collections for fungal endophytes: first genome assemblies for Collariella, Neodidymelliopsis, Ascochyta clinopodiicola, Didymella pomorum, Didymosphaeria variabile, Neocosmospora piperis and Neocucurbitaria cava.</title>
        <authorList>
            <person name="Hill R."/>
        </authorList>
    </citation>
    <scope>NUCLEOTIDE SEQUENCE</scope>
    <source>
        <strain evidence="4">IMI 355091</strain>
    </source>
</reference>
<proteinExistence type="predicted"/>
<evidence type="ECO:0008006" key="6">
    <source>
        <dbReference type="Google" id="ProtNLM"/>
    </source>
</evidence>
<dbReference type="PANTHER" id="PTHR10188:SF8">
    <property type="entry name" value="THREONINE ASPARTASE 1"/>
    <property type="match status" value="1"/>
</dbReference>
<evidence type="ECO:0000256" key="1">
    <source>
        <dbReference type="PIRSR" id="PIRSR600246-1"/>
    </source>
</evidence>
<dbReference type="GO" id="GO:0004298">
    <property type="term" value="F:threonine-type endopeptidase activity"/>
    <property type="evidence" value="ECO:0007669"/>
    <property type="project" value="InterPro"/>
</dbReference>
<feature type="site" description="Cleavage; by autolysis" evidence="2">
    <location>
        <begin position="463"/>
        <end position="464"/>
    </location>
</feature>
<dbReference type="Gene3D" id="3.60.20.30">
    <property type="entry name" value="(Glycosyl)asparaginase"/>
    <property type="match status" value="1"/>
</dbReference>
<feature type="region of interest" description="Disordered" evidence="3">
    <location>
        <begin position="431"/>
        <end position="460"/>
    </location>
</feature>
<dbReference type="InterPro" id="IPR000246">
    <property type="entry name" value="Peptidase_T2"/>
</dbReference>
<dbReference type="OrthoDB" id="77601at2759"/>
<feature type="compositionally biased region" description="Polar residues" evidence="3">
    <location>
        <begin position="625"/>
        <end position="634"/>
    </location>
</feature>
<feature type="compositionally biased region" description="Polar residues" evidence="3">
    <location>
        <begin position="270"/>
        <end position="290"/>
    </location>
</feature>
<keyword evidence="5" id="KW-1185">Reference proteome</keyword>
<comment type="caution">
    <text evidence="4">The sequence shown here is derived from an EMBL/GenBank/DDBJ whole genome shotgun (WGS) entry which is preliminary data.</text>
</comment>
<feature type="compositionally biased region" description="Polar residues" evidence="3">
    <location>
        <begin position="320"/>
        <end position="352"/>
    </location>
</feature>
<feature type="region of interest" description="Disordered" evidence="3">
    <location>
        <begin position="620"/>
        <end position="659"/>
    </location>
</feature>
<dbReference type="InterPro" id="IPR037464">
    <property type="entry name" value="Taspase1"/>
</dbReference>
<dbReference type="AlphaFoldDB" id="A0A9W8Z781"/>